<evidence type="ECO:0008006" key="3">
    <source>
        <dbReference type="Google" id="ProtNLM"/>
    </source>
</evidence>
<reference evidence="1 2" key="1">
    <citation type="submission" date="2017-01" db="EMBL/GenBank/DDBJ databases">
        <authorList>
            <person name="Varghese N."/>
            <person name="Submissions S."/>
        </authorList>
    </citation>
    <scope>NUCLEOTIDE SEQUENCE [LARGE SCALE GENOMIC DNA]</scope>
    <source>
        <strain evidence="1 2">DSM 2061</strain>
    </source>
</reference>
<dbReference type="RefSeq" id="WP_139327751.1">
    <property type="nucleotide sequence ID" value="NZ_FTOB01000009.1"/>
</dbReference>
<evidence type="ECO:0000313" key="1">
    <source>
        <dbReference type="EMBL" id="SIT08632.1"/>
    </source>
</evidence>
<dbReference type="InterPro" id="IPR008928">
    <property type="entry name" value="6-hairpin_glycosidase_sf"/>
</dbReference>
<name>A0ABY1L1B4_9FLAO</name>
<keyword evidence="2" id="KW-1185">Reference proteome</keyword>
<dbReference type="EMBL" id="FTOB01000009">
    <property type="protein sequence ID" value="SIT08632.1"/>
    <property type="molecule type" value="Genomic_DNA"/>
</dbReference>
<comment type="caution">
    <text evidence="1">The sequence shown here is derived from an EMBL/GenBank/DDBJ whole genome shotgun (WGS) entry which is preliminary data.</text>
</comment>
<protein>
    <recommendedName>
        <fullName evidence="3">Alpha-L-rhamnosidase six-hairpin glycosidase domain-containing protein</fullName>
    </recommendedName>
</protein>
<dbReference type="Proteomes" id="UP000185728">
    <property type="component" value="Unassembled WGS sequence"/>
</dbReference>
<evidence type="ECO:0000313" key="2">
    <source>
        <dbReference type="Proteomes" id="UP000185728"/>
    </source>
</evidence>
<dbReference type="SUPFAM" id="SSF48208">
    <property type="entry name" value="Six-hairpin glycosidases"/>
    <property type="match status" value="1"/>
</dbReference>
<accession>A0ABY1L1B4</accession>
<proteinExistence type="predicted"/>
<organism evidence="1 2">
    <name type="scientific">Zobellia uliginosa</name>
    <dbReference type="NCBI Taxonomy" id="143224"/>
    <lineage>
        <taxon>Bacteria</taxon>
        <taxon>Pseudomonadati</taxon>
        <taxon>Bacteroidota</taxon>
        <taxon>Flavobacteriia</taxon>
        <taxon>Flavobacteriales</taxon>
        <taxon>Flavobacteriaceae</taxon>
        <taxon>Zobellia</taxon>
    </lineage>
</organism>
<sequence length="758" mass="85592">MIRILSILILLLISLNGYSQTETLVPQIRFKQYDHQKYNQRVAQKDFSLAENGPLNFQESSWIRKIDTVGIDKESGTIDLKVSLSCISGQVSQSSIGLVFQIDDWHDSNYVLMPGALYNGNKYDYRRIRYSPKLMDPRDIAQEVPIIITDVPRLNKYEGVSEVQLRSGATTSPSISYFDSIQNKGYILLSEQGNALGDFGLGIVESRNREHAEFSISSPLVREKHQYFANDNLAPSNDRGADFKAGDILTFHFKSYSFEAQNVQDLFDKFAMVRKELNTDKAYNNVIPLSYAFETIEKKFKRDNWVPIDDHGYFSVGLRENFLQDFQTGWTGGMISTYPLLFSDKRDTRERVIKNFDWFFPNSTSPSGLFYGFCEGGKDWFGGDKRKYHTKDWLLTRKSADAIFFVLEQFKLMKTKGIPVDPEWEKGIRTACDAFVDIWQTYGQIGQFVDAKTGTIQVGGSSSAGILPAGLVLAADYFKAPNYLDSAKEMGQYFYSNFTEKGISCGGPGDALQNFDSESAYALIESYYSLYEASGDPQWEVAAEEAAKQFSSWVIAYNYDFPEESTFGKLGNHSIGGVWANTQNTHGSPGICTHSGLALLKLFRSTGEPFYAELLSDITHAIPQCLSVPSRKIMDAPDGWMSERLSTTDWNEGIGEIFVGSTWAETALMLTYTEIPGIYVCAAKSEVISFDNLTVEILKDTPKYIKVKVKNPTQMEAKVKIWEEDLKERQLFLETNYLLKAKPVTVPQQGHITLTFKK</sequence>
<gene>
    <name evidence="1" type="ORF">SAMN05421766_10948</name>
</gene>